<evidence type="ECO:0000313" key="1">
    <source>
        <dbReference type="EMBL" id="MPN53283.1"/>
    </source>
</evidence>
<gene>
    <name evidence="1" type="ORF">SDC9_200947</name>
</gene>
<dbReference type="AlphaFoldDB" id="A0A645J1F9"/>
<protein>
    <submittedName>
        <fullName evidence="1">Uncharacterized protein</fullName>
    </submittedName>
</protein>
<organism evidence="1">
    <name type="scientific">bioreactor metagenome</name>
    <dbReference type="NCBI Taxonomy" id="1076179"/>
    <lineage>
        <taxon>unclassified sequences</taxon>
        <taxon>metagenomes</taxon>
        <taxon>ecological metagenomes</taxon>
    </lineage>
</organism>
<proteinExistence type="predicted"/>
<comment type="caution">
    <text evidence="1">The sequence shown here is derived from an EMBL/GenBank/DDBJ whole genome shotgun (WGS) entry which is preliminary data.</text>
</comment>
<reference evidence="1" key="1">
    <citation type="submission" date="2019-08" db="EMBL/GenBank/DDBJ databases">
        <authorList>
            <person name="Kucharzyk K."/>
            <person name="Murdoch R.W."/>
            <person name="Higgins S."/>
            <person name="Loffler F."/>
        </authorList>
    </citation>
    <scope>NUCLEOTIDE SEQUENCE</scope>
</reference>
<sequence>MFVIAVPHVPRCPRRDVQQTGVLLLPFYAVVAPGQRIGKIVRDMLVKLVVLVVFDFRLVTGPQRLRLVDLLPGNDGFAVFLFLFFNLNRQGDMVGIFADDRTYAPVIEELVFAFTQMQRDFRSAIVFGDIGNGVITFAR</sequence>
<name>A0A645J1F9_9ZZZZ</name>
<dbReference type="EMBL" id="VSSQ01120252">
    <property type="protein sequence ID" value="MPN53283.1"/>
    <property type="molecule type" value="Genomic_DNA"/>
</dbReference>
<accession>A0A645J1F9</accession>